<dbReference type="SUPFAM" id="SSF50129">
    <property type="entry name" value="GroES-like"/>
    <property type="match status" value="1"/>
</dbReference>
<dbReference type="Pfam" id="PF13602">
    <property type="entry name" value="ADH_zinc_N_2"/>
    <property type="match status" value="1"/>
</dbReference>
<dbReference type="Pfam" id="PF08240">
    <property type="entry name" value="ADH_N"/>
    <property type="match status" value="1"/>
</dbReference>
<dbReference type="EMBL" id="JAPMOU010000015">
    <property type="protein sequence ID" value="MDE1462956.1"/>
    <property type="molecule type" value="Genomic_DNA"/>
</dbReference>
<dbReference type="CDD" id="cd08253">
    <property type="entry name" value="zeta_crystallin"/>
    <property type="match status" value="1"/>
</dbReference>
<evidence type="ECO:0000313" key="3">
    <source>
        <dbReference type="EMBL" id="MDE1462956.1"/>
    </source>
</evidence>
<dbReference type="SMART" id="SM00829">
    <property type="entry name" value="PKS_ER"/>
    <property type="match status" value="1"/>
</dbReference>
<dbReference type="Gene3D" id="3.90.180.10">
    <property type="entry name" value="Medium-chain alcohol dehydrogenases, catalytic domain"/>
    <property type="match status" value="1"/>
</dbReference>
<evidence type="ECO:0000313" key="4">
    <source>
        <dbReference type="Proteomes" id="UP001528823"/>
    </source>
</evidence>
<dbReference type="SUPFAM" id="SSF51735">
    <property type="entry name" value="NAD(P)-binding Rossmann-fold domains"/>
    <property type="match status" value="1"/>
</dbReference>
<feature type="domain" description="Enoyl reductase (ER)" evidence="2">
    <location>
        <begin position="10"/>
        <end position="318"/>
    </location>
</feature>
<accession>A0ABT5U9A9</accession>
<organism evidence="3 4">
    <name type="scientific">Spartinivicinus poritis</name>
    <dbReference type="NCBI Taxonomy" id="2994640"/>
    <lineage>
        <taxon>Bacteria</taxon>
        <taxon>Pseudomonadati</taxon>
        <taxon>Pseudomonadota</taxon>
        <taxon>Gammaproteobacteria</taxon>
        <taxon>Oceanospirillales</taxon>
        <taxon>Zooshikellaceae</taxon>
        <taxon>Spartinivicinus</taxon>
    </lineage>
</organism>
<dbReference type="PANTHER" id="PTHR44154:SF1">
    <property type="entry name" value="QUINONE OXIDOREDUCTASE"/>
    <property type="match status" value="1"/>
</dbReference>
<comment type="caution">
    <text evidence="3">The sequence shown here is derived from an EMBL/GenBank/DDBJ whole genome shotgun (WGS) entry which is preliminary data.</text>
</comment>
<dbReference type="PANTHER" id="PTHR44154">
    <property type="entry name" value="QUINONE OXIDOREDUCTASE"/>
    <property type="match status" value="1"/>
</dbReference>
<keyword evidence="1" id="KW-0521">NADP</keyword>
<evidence type="ECO:0000256" key="1">
    <source>
        <dbReference type="ARBA" id="ARBA00022857"/>
    </source>
</evidence>
<dbReference type="Gene3D" id="3.40.50.720">
    <property type="entry name" value="NAD(P)-binding Rossmann-like Domain"/>
    <property type="match status" value="1"/>
</dbReference>
<dbReference type="Proteomes" id="UP001528823">
    <property type="component" value="Unassembled WGS sequence"/>
</dbReference>
<sequence length="323" mass="34266">MKAIQVSQHGDIDVLQLVAKELPTPGPEELVIKLYAAGVNPVDTYIRAGINNYTASFPYTPGKDGAGIVASVGEAVSWFKPGDRVFCTNAGMGCYADTTICSQDHVYPLPDNLSFAQGACLGIPYGTAWLAIHQRAGAIAGETMLVHGASGGVGLAAIELGNAHSLTVIGTASTEPGTQAAYQQGADQVFNHYAQSHWQAIKEYTDNQGVDIILEMLANVNLGQDLPLLSKKGRVIIIGSRGEVCINPRDLMARNADIRGLALANASLDERQAMYNNIVELAKDGKINPVVHHSFSLEQAGKAHQQVLEKGAAGNIVLITRPE</sequence>
<gene>
    <name evidence="3" type="ORF">ORQ98_13350</name>
</gene>
<dbReference type="InterPro" id="IPR036291">
    <property type="entry name" value="NAD(P)-bd_dom_sf"/>
</dbReference>
<dbReference type="InterPro" id="IPR013154">
    <property type="entry name" value="ADH-like_N"/>
</dbReference>
<reference evidence="3 4" key="1">
    <citation type="submission" date="2022-11" db="EMBL/GenBank/DDBJ databases">
        <title>Spartinivicinus poritis sp. nov., isolated from scleractinian coral Porites lutea.</title>
        <authorList>
            <person name="Zhang G."/>
            <person name="Cai L."/>
            <person name="Wei Q."/>
        </authorList>
    </citation>
    <scope>NUCLEOTIDE SEQUENCE [LARGE SCALE GENOMIC DNA]</scope>
    <source>
        <strain evidence="3 4">A2-2</strain>
    </source>
</reference>
<name>A0ABT5U9A9_9GAMM</name>
<dbReference type="InterPro" id="IPR020843">
    <property type="entry name" value="ER"/>
</dbReference>
<proteinExistence type="predicted"/>
<keyword evidence="4" id="KW-1185">Reference proteome</keyword>
<dbReference type="InterPro" id="IPR011032">
    <property type="entry name" value="GroES-like_sf"/>
</dbReference>
<protein>
    <submittedName>
        <fullName evidence="3">NADPH:quinone reductase</fullName>
    </submittedName>
</protein>
<evidence type="ECO:0000259" key="2">
    <source>
        <dbReference type="SMART" id="SM00829"/>
    </source>
</evidence>
<dbReference type="RefSeq" id="WP_274689306.1">
    <property type="nucleotide sequence ID" value="NZ_JAPMOU010000015.1"/>
</dbReference>
<dbReference type="InterPro" id="IPR051603">
    <property type="entry name" value="Zinc-ADH_QOR/CCCR"/>
</dbReference>